<keyword evidence="8 10" id="KW-0131">Cell cycle</keyword>
<evidence type="ECO:0000313" key="13">
    <source>
        <dbReference type="Proteomes" id="UP000193218"/>
    </source>
</evidence>
<dbReference type="PANTHER" id="PTHR22142:SF2">
    <property type="entry name" value="KINETOCHORE PROTEIN SPC24"/>
    <property type="match status" value="1"/>
</dbReference>
<dbReference type="CDD" id="cd11565">
    <property type="entry name" value="RWD_Spc24"/>
    <property type="match status" value="1"/>
</dbReference>
<comment type="similarity">
    <text evidence="1 10">Belongs to the SPC24 family.</text>
</comment>
<organism evidence="12 13">
    <name type="scientific">Kockovaella imperatae</name>
    <dbReference type="NCBI Taxonomy" id="4999"/>
    <lineage>
        <taxon>Eukaryota</taxon>
        <taxon>Fungi</taxon>
        <taxon>Dikarya</taxon>
        <taxon>Basidiomycota</taxon>
        <taxon>Agaricomycotina</taxon>
        <taxon>Tremellomycetes</taxon>
        <taxon>Tremellales</taxon>
        <taxon>Cuniculitremaceae</taxon>
        <taxon>Kockovaella</taxon>
    </lineage>
</organism>
<dbReference type="GO" id="GO:0051301">
    <property type="term" value="P:cell division"/>
    <property type="evidence" value="ECO:0007669"/>
    <property type="project" value="UniProtKB-UniRule"/>
</dbReference>
<keyword evidence="3 10" id="KW-0132">Cell division</keyword>
<dbReference type="EMBL" id="NBSH01000001">
    <property type="protein sequence ID" value="ORX41296.1"/>
    <property type="molecule type" value="Genomic_DNA"/>
</dbReference>
<evidence type="ECO:0000256" key="4">
    <source>
        <dbReference type="ARBA" id="ARBA00022776"/>
    </source>
</evidence>
<keyword evidence="9 10" id="KW-0137">Centromere</keyword>
<proteinExistence type="inferred from homology"/>
<comment type="subunit">
    <text evidence="10">Component of the NDC80 complex.</text>
</comment>
<dbReference type="InParanoid" id="A0A1Y1UUZ3"/>
<gene>
    <name evidence="12" type="ORF">BD324DRAFT_614014</name>
</gene>
<evidence type="ECO:0000256" key="2">
    <source>
        <dbReference type="ARBA" id="ARBA00022454"/>
    </source>
</evidence>
<evidence type="ECO:0000256" key="1">
    <source>
        <dbReference type="ARBA" id="ARBA00007804"/>
    </source>
</evidence>
<feature type="coiled-coil region" evidence="11">
    <location>
        <begin position="71"/>
        <end position="109"/>
    </location>
</feature>
<dbReference type="AlphaFoldDB" id="A0A1Y1UUZ3"/>
<evidence type="ECO:0000256" key="6">
    <source>
        <dbReference type="ARBA" id="ARBA00023054"/>
    </source>
</evidence>
<dbReference type="RefSeq" id="XP_021874975.1">
    <property type="nucleotide sequence ID" value="XM_022014553.1"/>
</dbReference>
<dbReference type="GeneID" id="33556361"/>
<comment type="function">
    <text evidence="10">Acts as a component of the essential kinetochore-associated NDC80 complex, which is required for chromosome segregation and spindle checkpoint activity.</text>
</comment>
<dbReference type="OrthoDB" id="3344830at2759"/>
<evidence type="ECO:0000313" key="12">
    <source>
        <dbReference type="EMBL" id="ORX41296.1"/>
    </source>
</evidence>
<name>A0A1Y1UUZ3_9TREE</name>
<dbReference type="InterPro" id="IPR013252">
    <property type="entry name" value="Ndc80_Spc24"/>
</dbReference>
<dbReference type="Proteomes" id="UP000193218">
    <property type="component" value="Unassembled WGS sequence"/>
</dbReference>
<keyword evidence="13" id="KW-1185">Reference proteome</keyword>
<keyword evidence="2 10" id="KW-0158">Chromosome</keyword>
<sequence length="239" mass="26794">MATAVVGFPSVPMMTHTMDVDMEGHEPELGDRSYAESNRSAYLQENQWTAYIEPIKDTVNMLNPDEELQDLEAAESAFGKIEEEREAMLQRLENEVNELAKQYEAAAQDAVRPKTLPPVEEHLAQVRDLERQQVSLGKSINEEQAKVVGKETELRDLKTRKDQIVNVDVGAEMAPDSKAARLKLLSDMGFTYIPGQGSSSSKILIRNEAKLDVHTVALDNKRAKAYYANVIWSMLGDKE</sequence>
<dbReference type="PANTHER" id="PTHR22142">
    <property type="match status" value="1"/>
</dbReference>
<dbReference type="Gene3D" id="3.30.160.430">
    <property type="match status" value="1"/>
</dbReference>
<comment type="caution">
    <text evidence="12">The sequence shown here is derived from an EMBL/GenBank/DDBJ whole genome shotgun (WGS) entry which is preliminary data.</text>
</comment>
<evidence type="ECO:0000256" key="9">
    <source>
        <dbReference type="ARBA" id="ARBA00023328"/>
    </source>
</evidence>
<dbReference type="GO" id="GO:0008017">
    <property type="term" value="F:microtubule binding"/>
    <property type="evidence" value="ECO:0007669"/>
    <property type="project" value="TreeGrafter"/>
</dbReference>
<dbReference type="Pfam" id="PF08286">
    <property type="entry name" value="Spc24"/>
    <property type="match status" value="1"/>
</dbReference>
<dbReference type="STRING" id="4999.A0A1Y1UUZ3"/>
<dbReference type="GO" id="GO:0007059">
    <property type="term" value="P:chromosome segregation"/>
    <property type="evidence" value="ECO:0007669"/>
    <property type="project" value="TreeGrafter"/>
</dbReference>
<evidence type="ECO:0000256" key="11">
    <source>
        <dbReference type="SAM" id="Coils"/>
    </source>
</evidence>
<evidence type="ECO:0000256" key="5">
    <source>
        <dbReference type="ARBA" id="ARBA00022838"/>
    </source>
</evidence>
<dbReference type="GO" id="GO:0031262">
    <property type="term" value="C:Ndc80 complex"/>
    <property type="evidence" value="ECO:0007669"/>
    <property type="project" value="TreeGrafter"/>
</dbReference>
<evidence type="ECO:0000256" key="8">
    <source>
        <dbReference type="ARBA" id="ARBA00023306"/>
    </source>
</evidence>
<keyword evidence="4 10" id="KW-0498">Mitosis</keyword>
<dbReference type="GO" id="GO:0005634">
    <property type="term" value="C:nucleus"/>
    <property type="evidence" value="ECO:0007669"/>
    <property type="project" value="UniProtKB-SubCell"/>
</dbReference>
<dbReference type="InterPro" id="IPR038066">
    <property type="entry name" value="Spc24_Fungi_globular_sf"/>
</dbReference>
<comment type="subcellular location">
    <subcellularLocation>
        <location evidence="10">Nucleus</location>
    </subcellularLocation>
    <subcellularLocation>
        <location evidence="10">Chromosome</location>
        <location evidence="10">Centromere</location>
        <location evidence="10">Kinetochore</location>
    </subcellularLocation>
</comment>
<protein>
    <recommendedName>
        <fullName evidence="10">Kinetochore protein Spc24</fullName>
    </recommendedName>
</protein>
<accession>A0A1Y1UUZ3</accession>
<reference evidence="12 13" key="1">
    <citation type="submission" date="2017-03" db="EMBL/GenBank/DDBJ databases">
        <title>Widespread Adenine N6-methylation of Active Genes in Fungi.</title>
        <authorList>
            <consortium name="DOE Joint Genome Institute"/>
            <person name="Mondo S.J."/>
            <person name="Dannebaum R.O."/>
            <person name="Kuo R.C."/>
            <person name="Louie K.B."/>
            <person name="Bewick A.J."/>
            <person name="Labutti K."/>
            <person name="Haridas S."/>
            <person name="Kuo A."/>
            <person name="Salamov A."/>
            <person name="Ahrendt S.R."/>
            <person name="Lau R."/>
            <person name="Bowen B.P."/>
            <person name="Lipzen A."/>
            <person name="Sullivan W."/>
            <person name="Andreopoulos W.B."/>
            <person name="Clum A."/>
            <person name="Lindquist E."/>
            <person name="Daum C."/>
            <person name="Northen T.R."/>
            <person name="Ramamoorthy G."/>
            <person name="Schmitz R.J."/>
            <person name="Gryganskyi A."/>
            <person name="Culley D."/>
            <person name="Magnuson J."/>
            <person name="James T.Y."/>
            <person name="O'Malley M.A."/>
            <person name="Stajich J.E."/>
            <person name="Spatafora J.W."/>
            <person name="Visel A."/>
            <person name="Grigoriev I.V."/>
        </authorList>
    </citation>
    <scope>NUCLEOTIDE SEQUENCE [LARGE SCALE GENOMIC DNA]</scope>
    <source>
        <strain evidence="12 13">NRRL Y-17943</strain>
    </source>
</reference>
<keyword evidence="6 11" id="KW-0175">Coiled coil</keyword>
<evidence type="ECO:0000256" key="7">
    <source>
        <dbReference type="ARBA" id="ARBA00023242"/>
    </source>
</evidence>
<dbReference type="SUPFAM" id="SSF143026">
    <property type="entry name" value="Kinetochore globular domain"/>
    <property type="match status" value="1"/>
</dbReference>
<evidence type="ECO:0000256" key="10">
    <source>
        <dbReference type="RuleBase" id="RU368011"/>
    </source>
</evidence>
<evidence type="ECO:0000256" key="3">
    <source>
        <dbReference type="ARBA" id="ARBA00022618"/>
    </source>
</evidence>
<keyword evidence="7 10" id="KW-0539">Nucleus</keyword>
<keyword evidence="5 10" id="KW-0995">Kinetochore</keyword>